<dbReference type="Pfam" id="PF18861">
    <property type="entry name" value="PTP_tm"/>
    <property type="match status" value="1"/>
</dbReference>
<dbReference type="Gene3D" id="2.60.40.10">
    <property type="entry name" value="Immunoglobulins"/>
    <property type="match status" value="3"/>
</dbReference>
<dbReference type="InterPro" id="IPR036116">
    <property type="entry name" value="FN3_sf"/>
</dbReference>
<evidence type="ECO:0000313" key="6">
    <source>
        <dbReference type="EMBL" id="TMS34830.1"/>
    </source>
</evidence>
<dbReference type="SMART" id="SM00060">
    <property type="entry name" value="FN3"/>
    <property type="match status" value="4"/>
</dbReference>
<dbReference type="STRING" id="34508.A0A4U8UNW4"/>
<evidence type="ECO:0000256" key="2">
    <source>
        <dbReference type="ARBA" id="ARBA00022737"/>
    </source>
</evidence>
<dbReference type="InterPro" id="IPR003961">
    <property type="entry name" value="FN3_dom"/>
</dbReference>
<dbReference type="PANTHER" id="PTHR46708">
    <property type="entry name" value="TENASCIN"/>
    <property type="match status" value="1"/>
</dbReference>
<evidence type="ECO:0000256" key="1">
    <source>
        <dbReference type="ARBA" id="ARBA00013064"/>
    </source>
</evidence>
<dbReference type="AlphaFoldDB" id="A0A4U8UNW4"/>
<evidence type="ECO:0000256" key="3">
    <source>
        <dbReference type="SAM" id="MobiDB-lite"/>
    </source>
</evidence>
<keyword evidence="2" id="KW-0677">Repeat</keyword>
<reference evidence="6 7" key="1">
    <citation type="journal article" date="2015" name="Genome Biol.">
        <title>Comparative genomics of Steinernema reveals deeply conserved gene regulatory networks.</title>
        <authorList>
            <person name="Dillman A.R."/>
            <person name="Macchietto M."/>
            <person name="Porter C.F."/>
            <person name="Rogers A."/>
            <person name="Williams B."/>
            <person name="Antoshechkin I."/>
            <person name="Lee M.M."/>
            <person name="Goodwin Z."/>
            <person name="Lu X."/>
            <person name="Lewis E.E."/>
            <person name="Goodrich-Blair H."/>
            <person name="Stock S.P."/>
            <person name="Adams B.J."/>
            <person name="Sternberg P.W."/>
            <person name="Mortazavi A."/>
        </authorList>
    </citation>
    <scope>NUCLEOTIDE SEQUENCE [LARGE SCALE GENOMIC DNA]</scope>
    <source>
        <strain evidence="6 7">ALL</strain>
    </source>
</reference>
<dbReference type="EMBL" id="AZBU02000001">
    <property type="protein sequence ID" value="TMS34830.1"/>
    <property type="molecule type" value="Genomic_DNA"/>
</dbReference>
<dbReference type="PANTHER" id="PTHR46708:SF2">
    <property type="entry name" value="FIBRONECTIN TYPE-III DOMAIN-CONTAINING PROTEIN"/>
    <property type="match status" value="1"/>
</dbReference>
<dbReference type="SUPFAM" id="SSF49265">
    <property type="entry name" value="Fibronectin type III"/>
    <property type="match status" value="2"/>
</dbReference>
<dbReference type="GO" id="GO:0004725">
    <property type="term" value="F:protein tyrosine phosphatase activity"/>
    <property type="evidence" value="ECO:0007669"/>
    <property type="project" value="UniProtKB-EC"/>
</dbReference>
<dbReference type="CDD" id="cd00063">
    <property type="entry name" value="FN3"/>
    <property type="match status" value="1"/>
</dbReference>
<feature type="region of interest" description="Disordered" evidence="3">
    <location>
        <begin position="257"/>
        <end position="280"/>
    </location>
</feature>
<dbReference type="PROSITE" id="PS50853">
    <property type="entry name" value="FN3"/>
    <property type="match status" value="2"/>
</dbReference>
<organism evidence="6 7">
    <name type="scientific">Steinernema carpocapsae</name>
    <name type="common">Entomopathogenic nematode</name>
    <dbReference type="NCBI Taxonomy" id="34508"/>
    <lineage>
        <taxon>Eukaryota</taxon>
        <taxon>Metazoa</taxon>
        <taxon>Ecdysozoa</taxon>
        <taxon>Nematoda</taxon>
        <taxon>Chromadorea</taxon>
        <taxon>Rhabditida</taxon>
        <taxon>Tylenchina</taxon>
        <taxon>Panagrolaimomorpha</taxon>
        <taxon>Strongyloidoidea</taxon>
        <taxon>Steinernematidae</taxon>
        <taxon>Steinernema</taxon>
    </lineage>
</organism>
<dbReference type="EC" id="3.1.3.48" evidence="1"/>
<dbReference type="OrthoDB" id="8609993at2759"/>
<feature type="signal peptide" evidence="4">
    <location>
        <begin position="1"/>
        <end position="19"/>
    </location>
</feature>
<feature type="domain" description="Fibronectin type-III" evidence="5">
    <location>
        <begin position="97"/>
        <end position="188"/>
    </location>
</feature>
<evidence type="ECO:0000313" key="7">
    <source>
        <dbReference type="Proteomes" id="UP000298663"/>
    </source>
</evidence>
<reference evidence="6 7" key="2">
    <citation type="journal article" date="2019" name="G3 (Bethesda)">
        <title>Hybrid Assembly of the Genome of the Entomopathogenic Nematode Steinernema carpocapsae Identifies the X-Chromosome.</title>
        <authorList>
            <person name="Serra L."/>
            <person name="Macchietto M."/>
            <person name="Macias-Munoz A."/>
            <person name="McGill C.J."/>
            <person name="Rodriguez I.M."/>
            <person name="Rodriguez B."/>
            <person name="Murad R."/>
            <person name="Mortazavi A."/>
        </authorList>
    </citation>
    <scope>NUCLEOTIDE SEQUENCE [LARGE SCALE GENOMIC DNA]</scope>
    <source>
        <strain evidence="6 7">ALL</strain>
    </source>
</reference>
<feature type="domain" description="Fibronectin type-III" evidence="5">
    <location>
        <begin position="636"/>
        <end position="732"/>
    </location>
</feature>
<feature type="region of interest" description="Disordered" evidence="3">
    <location>
        <begin position="324"/>
        <end position="352"/>
    </location>
</feature>
<evidence type="ECO:0000256" key="4">
    <source>
        <dbReference type="SAM" id="SignalP"/>
    </source>
</evidence>
<dbReference type="InterPro" id="IPR013783">
    <property type="entry name" value="Ig-like_fold"/>
</dbReference>
<comment type="caution">
    <text evidence="6">The sequence shown here is derived from an EMBL/GenBank/DDBJ whole genome shotgun (WGS) entry which is preliminary data.</text>
</comment>
<name>A0A4U8UNW4_STECR</name>
<evidence type="ECO:0000259" key="5">
    <source>
        <dbReference type="PROSITE" id="PS50853"/>
    </source>
</evidence>
<dbReference type="InterPro" id="IPR041201">
    <property type="entry name" value="PTPRJ_TM"/>
</dbReference>
<dbReference type="Proteomes" id="UP000298663">
    <property type="component" value="Unassembled WGS sequence"/>
</dbReference>
<accession>A0A4U8UNW4</accession>
<sequence length="923" mass="103272">MNSLAVVLFATAFLRTAKCSVYVDLTTLPALPPSTVHLLIDYKPPFGHPHPNFTVPLNHNTVSINQTAPSTEYQVRIIGVQNNGSSVLINERIVASSPQVPRFVAVSATKSEAVISFHPPESRNNLSYYLEYSPEGREDSVNYIETNSTIVRLQRLLPGIEYQLKIFSVFEGIPSKTSVDVVFRTKSAASPKPAFVRQTLPPHLTFLPSLFPSTPAEMTPPPLVTPEELLTSLAKAILATESEPIESTTSVVATIPTTTESPTTPKRTTTTTPPTTTTILPMTLPTTQIQTASKISTTFTGFQQLGFTEAVSDFTQKLTLAKEKFEEDTPETPTPSAEALPVMDPKRGSSPNYDAYSNPPSYIYLEKMGSQVKVEWEVPETTLCDTYIVNYTVLTQPGSETFSVASPNPEIQIKMFIGHKTEIKTSCMLDGAEATSWWAYRVVDFGRPNAVENLRVKSAVTDEFYVGHVALEFDWPEDHDFDYYDIVVAYSLGRKIAPGNEVTVNQRGPIMISKLEAAKLHTFTVKNVSRELGIGSKTKGLRQMTPPVITSTLYPGQISSYAININFGESDPEHAFGHYELTFSGSSKNITKRLAKDDQKSFTFNKLIPGKTYDFTLYTVYKDIKSRPVETKITTYPLKVKKLYPVLGEGYATLYWDIENVADNDCRYRLSYAGTSNTGYQSTNTVELRNKNRHRFSNLAPDTYYTFTITVIMGVGEAEAESESETVTVALAGKHRSTPVLQRYGTRELSVQFENDYNVFADTNGNIENVAVIVTEDVELGGDDFDLKSWYEVRSEDKWGAYRASPTTYNPFHKRTVKSTTFVIGEEDCERRRLDEKYCNGILRSNTNYFVKIRAYTASNIAMETEWVSLSGTMEKEEIKESGRRLPCHMYLNGCPRKESSRNFYCHLLLSLVSTIYLLLLLD</sequence>
<proteinExistence type="predicted"/>
<keyword evidence="7" id="KW-1185">Reference proteome</keyword>
<protein>
    <recommendedName>
        <fullName evidence="1">protein-tyrosine-phosphatase</fullName>
        <ecNumber evidence="1">3.1.3.48</ecNumber>
    </recommendedName>
</protein>
<dbReference type="InterPro" id="IPR050991">
    <property type="entry name" value="ECM_Regulatory_Proteins"/>
</dbReference>
<gene>
    <name evidence="6" type="ORF">L596_002344</name>
</gene>
<feature type="chain" id="PRO_5020973710" description="protein-tyrosine-phosphatase" evidence="4">
    <location>
        <begin position="20"/>
        <end position="923"/>
    </location>
</feature>
<keyword evidence="4" id="KW-0732">Signal</keyword>